<organism evidence="1 2">
    <name type="scientific">Rhodonellum psychrophilum GCM71 = DSM 17998</name>
    <dbReference type="NCBI Taxonomy" id="1123057"/>
    <lineage>
        <taxon>Bacteria</taxon>
        <taxon>Pseudomonadati</taxon>
        <taxon>Bacteroidota</taxon>
        <taxon>Cytophagia</taxon>
        <taxon>Cytophagales</taxon>
        <taxon>Cytophagaceae</taxon>
        <taxon>Rhodonellum</taxon>
    </lineage>
</organism>
<evidence type="ECO:0000313" key="1">
    <source>
        <dbReference type="EMBL" id="ERM81795.1"/>
    </source>
</evidence>
<dbReference type="EMBL" id="AWXR01000040">
    <property type="protein sequence ID" value="ERM81795.1"/>
    <property type="molecule type" value="Genomic_DNA"/>
</dbReference>
<comment type="caution">
    <text evidence="1">The sequence shown here is derived from an EMBL/GenBank/DDBJ whole genome shotgun (WGS) entry which is preliminary data.</text>
</comment>
<name>U5BMQ1_9BACT</name>
<keyword evidence="2" id="KW-1185">Reference proteome</keyword>
<evidence type="ECO:0000313" key="2">
    <source>
        <dbReference type="Proteomes" id="UP000016843"/>
    </source>
</evidence>
<sequence>MEMKSIPIFSFVHCFSGKGCIGHKCSTCLALFFLLFLTGFSSAQTGGLFENEEVFTITLSGDLAEVLRDRSGDPQYRFGNLRYTDGDSSVVTIPIRLRTRGNFRRAKGICSHPPLLLNFRKEDRKKTIFAQQDRLKLVMPCQGESFLIREYHVYKLYNLMSPKSFQAKLVKVVLDDPKLKPKEQGPFYGILLEEEEQMAERNGMVAVEKTLVRPEQTQLDDFLNMAVFNYLIGNTDWSVQYRQNVKLIAIDSMSKTSTVPYDFDHSGIVRAPYAKPAAELLMSSVRERRYRGFCIDNMAHFDKVIAHFNTLKEPIYAVYSKSAFLDQKYIQSTLKYLDAFYAIINNPKKVKQEFQYPCKEDGTGHVVIKGLRN</sequence>
<proteinExistence type="predicted"/>
<protein>
    <submittedName>
        <fullName evidence="1">Uncharacterized protein</fullName>
    </submittedName>
</protein>
<gene>
    <name evidence="1" type="ORF">P872_07695</name>
</gene>
<dbReference type="Proteomes" id="UP000016843">
    <property type="component" value="Unassembled WGS sequence"/>
</dbReference>
<dbReference type="AlphaFoldDB" id="U5BMQ1"/>
<accession>U5BMQ1</accession>
<dbReference type="eggNOG" id="ENOG502ZAJ9">
    <property type="taxonomic scope" value="Bacteria"/>
</dbReference>
<reference evidence="1 2" key="1">
    <citation type="journal article" date="2013" name="Genome Announc.">
        <title>Draft Genome Sequence of the Psychrophilic and Alkaliphilic Rhodonellum psychrophilum Strain GCM71T.</title>
        <authorList>
            <person name="Hauptmann A.L."/>
            <person name="Glaring M.A."/>
            <person name="Hallin P.F."/>
            <person name="Prieme A."/>
            <person name="Stougaard P."/>
        </authorList>
    </citation>
    <scope>NUCLEOTIDE SEQUENCE [LARGE SCALE GENOMIC DNA]</scope>
    <source>
        <strain evidence="1 2">GCM71</strain>
    </source>
</reference>